<keyword evidence="2" id="KW-1185">Reference proteome</keyword>
<evidence type="ECO:0000313" key="2">
    <source>
        <dbReference type="Proteomes" id="UP001165122"/>
    </source>
</evidence>
<organism evidence="1 2">
    <name type="scientific">Triparma laevis f. longispina</name>
    <dbReference type="NCBI Taxonomy" id="1714387"/>
    <lineage>
        <taxon>Eukaryota</taxon>
        <taxon>Sar</taxon>
        <taxon>Stramenopiles</taxon>
        <taxon>Ochrophyta</taxon>
        <taxon>Bolidophyceae</taxon>
        <taxon>Parmales</taxon>
        <taxon>Triparmaceae</taxon>
        <taxon>Triparma</taxon>
    </lineage>
</organism>
<comment type="caution">
    <text evidence="1">The sequence shown here is derived from an EMBL/GenBank/DDBJ whole genome shotgun (WGS) entry which is preliminary data.</text>
</comment>
<name>A0A9W7A160_9STRA</name>
<protein>
    <submittedName>
        <fullName evidence="1">Uncharacterized protein</fullName>
    </submittedName>
</protein>
<gene>
    <name evidence="1" type="ORF">TrLO_g13619</name>
</gene>
<dbReference type="Proteomes" id="UP001165122">
    <property type="component" value="Unassembled WGS sequence"/>
</dbReference>
<sequence length="132" mass="14814">MLFSAAHSKLGESLTYVINEIAALKQRHQQQAANIPNGPGYNAQFIHLAVEKSDSQRERQEVNEKLSALMTLVQSEGAELSKAMDEIELIKLLMHVKHTATDYGYATYYLEILGKLLSVLVDGEMQPQEIRL</sequence>
<reference evidence="2" key="1">
    <citation type="journal article" date="2023" name="Commun. Biol.">
        <title>Genome analysis of Parmales, the sister group of diatoms, reveals the evolutionary specialization of diatoms from phago-mixotrophs to photoautotrophs.</title>
        <authorList>
            <person name="Ban H."/>
            <person name="Sato S."/>
            <person name="Yoshikawa S."/>
            <person name="Yamada K."/>
            <person name="Nakamura Y."/>
            <person name="Ichinomiya M."/>
            <person name="Sato N."/>
            <person name="Blanc-Mathieu R."/>
            <person name="Endo H."/>
            <person name="Kuwata A."/>
            <person name="Ogata H."/>
        </authorList>
    </citation>
    <scope>NUCLEOTIDE SEQUENCE [LARGE SCALE GENOMIC DNA]</scope>
    <source>
        <strain evidence="2">NIES 3700</strain>
    </source>
</reference>
<dbReference type="EMBL" id="BRXW01000504">
    <property type="protein sequence ID" value="GMH60788.1"/>
    <property type="molecule type" value="Genomic_DNA"/>
</dbReference>
<proteinExistence type="predicted"/>
<evidence type="ECO:0000313" key="1">
    <source>
        <dbReference type="EMBL" id="GMH60788.1"/>
    </source>
</evidence>
<accession>A0A9W7A160</accession>
<dbReference type="AlphaFoldDB" id="A0A9W7A160"/>